<evidence type="ECO:0000313" key="2">
    <source>
        <dbReference type="Proteomes" id="UP000499080"/>
    </source>
</evidence>
<dbReference type="EMBL" id="BGPR01000901">
    <property type="protein sequence ID" value="GBM39546.1"/>
    <property type="molecule type" value="Genomic_DNA"/>
</dbReference>
<proteinExistence type="predicted"/>
<protein>
    <submittedName>
        <fullName evidence="1">Uncharacterized protein</fullName>
    </submittedName>
</protein>
<name>A0A4Y2FGB5_ARAVE</name>
<organism evidence="1 2">
    <name type="scientific">Araneus ventricosus</name>
    <name type="common">Orbweaver spider</name>
    <name type="synonym">Epeira ventricosa</name>
    <dbReference type="NCBI Taxonomy" id="182803"/>
    <lineage>
        <taxon>Eukaryota</taxon>
        <taxon>Metazoa</taxon>
        <taxon>Ecdysozoa</taxon>
        <taxon>Arthropoda</taxon>
        <taxon>Chelicerata</taxon>
        <taxon>Arachnida</taxon>
        <taxon>Araneae</taxon>
        <taxon>Araneomorphae</taxon>
        <taxon>Entelegynae</taxon>
        <taxon>Araneoidea</taxon>
        <taxon>Araneidae</taxon>
        <taxon>Araneus</taxon>
    </lineage>
</organism>
<dbReference type="Proteomes" id="UP000499080">
    <property type="component" value="Unassembled WGS sequence"/>
</dbReference>
<sequence>METEISVKIFTKATVDPWSLCEVRKAQLDDPANRPMLEKKLNSEDRHLGKKSLKRALQQNDTGLFGTLYILRMVFCIVNGRVMMEALVRGN</sequence>
<evidence type="ECO:0000313" key="1">
    <source>
        <dbReference type="EMBL" id="GBM39546.1"/>
    </source>
</evidence>
<dbReference type="OrthoDB" id="425619at2759"/>
<dbReference type="AlphaFoldDB" id="A0A4Y2FGB5"/>
<comment type="caution">
    <text evidence="1">The sequence shown here is derived from an EMBL/GenBank/DDBJ whole genome shotgun (WGS) entry which is preliminary data.</text>
</comment>
<gene>
    <name evidence="1" type="ORF">AVEN_52905_1</name>
</gene>
<accession>A0A4Y2FGB5</accession>
<reference evidence="1 2" key="1">
    <citation type="journal article" date="2019" name="Sci. Rep.">
        <title>Orb-weaving spider Araneus ventricosus genome elucidates the spidroin gene catalogue.</title>
        <authorList>
            <person name="Kono N."/>
            <person name="Nakamura H."/>
            <person name="Ohtoshi R."/>
            <person name="Moran D.A.P."/>
            <person name="Shinohara A."/>
            <person name="Yoshida Y."/>
            <person name="Fujiwara M."/>
            <person name="Mori M."/>
            <person name="Tomita M."/>
            <person name="Arakawa K."/>
        </authorList>
    </citation>
    <scope>NUCLEOTIDE SEQUENCE [LARGE SCALE GENOMIC DNA]</scope>
</reference>
<keyword evidence="2" id="KW-1185">Reference proteome</keyword>